<dbReference type="CDD" id="cd17319">
    <property type="entry name" value="MFS_ExuT_GudP_like"/>
    <property type="match status" value="1"/>
</dbReference>
<dbReference type="PANTHER" id="PTHR11662:SF399">
    <property type="entry name" value="FI19708P1-RELATED"/>
    <property type="match status" value="1"/>
</dbReference>
<keyword evidence="5 7" id="KW-0472">Membrane</keyword>
<feature type="transmembrane region" description="Helical" evidence="7">
    <location>
        <begin position="170"/>
        <end position="188"/>
    </location>
</feature>
<gene>
    <name evidence="9" type="primary">dgoT_2</name>
    <name evidence="9" type="ORF">NCTC13160_03963</name>
    <name evidence="10" type="ORF">PPN31119_02371</name>
</gene>
<evidence type="ECO:0000256" key="1">
    <source>
        <dbReference type="ARBA" id="ARBA00004651"/>
    </source>
</evidence>
<dbReference type="STRING" id="93220.A6P55_16795"/>
<dbReference type="InterPro" id="IPR011701">
    <property type="entry name" value="MFS"/>
</dbReference>
<evidence type="ECO:0000256" key="5">
    <source>
        <dbReference type="ARBA" id="ARBA00023136"/>
    </source>
</evidence>
<dbReference type="KEGG" id="ppno:DA70_10955"/>
<comment type="subcellular location">
    <subcellularLocation>
        <location evidence="1">Cell membrane</location>
        <topology evidence="1">Multi-pass membrane protein</topology>
    </subcellularLocation>
</comment>
<feature type="transmembrane region" description="Helical" evidence="7">
    <location>
        <begin position="268"/>
        <end position="288"/>
    </location>
</feature>
<evidence type="ECO:0000256" key="7">
    <source>
        <dbReference type="SAM" id="Phobius"/>
    </source>
</evidence>
<feature type="transmembrane region" description="Helical" evidence="7">
    <location>
        <begin position="52"/>
        <end position="72"/>
    </location>
</feature>
<proteinExistence type="predicted"/>
<feature type="transmembrane region" description="Helical" evidence="7">
    <location>
        <begin position="79"/>
        <end position="99"/>
    </location>
</feature>
<dbReference type="InterPro" id="IPR036259">
    <property type="entry name" value="MFS_trans_sf"/>
</dbReference>
<dbReference type="InterPro" id="IPR020846">
    <property type="entry name" value="MFS_dom"/>
</dbReference>
<evidence type="ECO:0000313" key="9">
    <source>
        <dbReference type="EMBL" id="SUA80853.1"/>
    </source>
</evidence>
<dbReference type="GO" id="GO:0022857">
    <property type="term" value="F:transmembrane transporter activity"/>
    <property type="evidence" value="ECO:0007669"/>
    <property type="project" value="InterPro"/>
</dbReference>
<feature type="transmembrane region" description="Helical" evidence="7">
    <location>
        <begin position="327"/>
        <end position="350"/>
    </location>
</feature>
<feature type="transmembrane region" description="Helical" evidence="7">
    <location>
        <begin position="362"/>
        <end position="385"/>
    </location>
</feature>
<evidence type="ECO:0000313" key="10">
    <source>
        <dbReference type="EMBL" id="VVE66723.1"/>
    </source>
</evidence>
<accession>A0A378YVP3</accession>
<feature type="domain" description="Major facilitator superfamily (MFS) profile" evidence="8">
    <location>
        <begin position="14"/>
        <end position="417"/>
    </location>
</feature>
<feature type="compositionally biased region" description="Basic residues" evidence="6">
    <location>
        <begin position="457"/>
        <end position="467"/>
    </location>
</feature>
<keyword evidence="3 7" id="KW-0812">Transmembrane</keyword>
<dbReference type="InterPro" id="IPR000849">
    <property type="entry name" value="Sugar_P_transporter"/>
</dbReference>
<evidence type="ECO:0000313" key="11">
    <source>
        <dbReference type="Proteomes" id="UP000254573"/>
    </source>
</evidence>
<dbReference type="GO" id="GO:0005886">
    <property type="term" value="C:plasma membrane"/>
    <property type="evidence" value="ECO:0007669"/>
    <property type="project" value="UniProtKB-SubCell"/>
</dbReference>
<organism evidence="9 11">
    <name type="scientific">Pandoraea pnomenusa</name>
    <dbReference type="NCBI Taxonomy" id="93220"/>
    <lineage>
        <taxon>Bacteria</taxon>
        <taxon>Pseudomonadati</taxon>
        <taxon>Pseudomonadota</taxon>
        <taxon>Betaproteobacteria</taxon>
        <taxon>Burkholderiales</taxon>
        <taxon>Burkholderiaceae</taxon>
        <taxon>Pandoraea</taxon>
    </lineage>
</organism>
<evidence type="ECO:0000256" key="3">
    <source>
        <dbReference type="ARBA" id="ARBA00022692"/>
    </source>
</evidence>
<evidence type="ECO:0000256" key="4">
    <source>
        <dbReference type="ARBA" id="ARBA00022989"/>
    </source>
</evidence>
<dbReference type="PROSITE" id="PS50850">
    <property type="entry name" value="MFS"/>
    <property type="match status" value="1"/>
</dbReference>
<feature type="transmembrane region" description="Helical" evidence="7">
    <location>
        <begin position="230"/>
        <end position="248"/>
    </location>
</feature>
<evidence type="ECO:0000256" key="2">
    <source>
        <dbReference type="ARBA" id="ARBA00022475"/>
    </source>
</evidence>
<reference evidence="9 11" key="1">
    <citation type="submission" date="2018-06" db="EMBL/GenBank/DDBJ databases">
        <authorList>
            <consortium name="Pathogen Informatics"/>
            <person name="Doyle S."/>
        </authorList>
    </citation>
    <scope>NUCLEOTIDE SEQUENCE [LARGE SCALE GENOMIC DNA]</scope>
    <source>
        <strain evidence="9 11">NCTC13160</strain>
    </source>
</reference>
<feature type="transmembrane region" description="Helical" evidence="7">
    <location>
        <begin position="105"/>
        <end position="123"/>
    </location>
</feature>
<dbReference type="KEGG" id="prb:X636_15665"/>
<dbReference type="KEGG" id="ppnm:LV28_20095"/>
<evidence type="ECO:0000256" key="6">
    <source>
        <dbReference type="SAM" id="MobiDB-lite"/>
    </source>
</evidence>
<keyword evidence="4 7" id="KW-1133">Transmembrane helix</keyword>
<feature type="transmembrane region" description="Helical" evidence="7">
    <location>
        <begin position="300"/>
        <end position="321"/>
    </location>
</feature>
<name>A0A378YVP3_9BURK</name>
<keyword evidence="2" id="KW-1003">Cell membrane</keyword>
<sequence>MDKRTGRVKTRHIILAVMCLMYFISYIDRVNIAVAGPFIRQEMGLTTVQLGLVFSAFAYPYAAMQIFGGWLADRFGPKLVLTVLSLIWGAATLATGFAGSILTLVVLRFVLGIGEGGAFPTATRAFTYWMPVGERGFAQGITHSFARLGGAITPPVVLAIVVAFGWREAFIVLGVVSLAWTLLYMKVFTNTPDQHRRITPEEVTEIGYRTGDCERAKRAATPWRKLIRRMWLVTFVDFCYGWLLWVYLTWMPSYLRESQGFDLKRLALFTALPLLAGVIGDTLGGVVSDKLYKATGRLRFARVSVLVVGMGGSLAFLLPMTMVSDPLVAVLLLSASFFFLEITNPVLWTLPLDIAGKYAGTAGGMMNTGFGLAGMISPVAFGYLIETSGSYNVPFAISAALLGAGVVAALFIDTSKTVEKDEQAEAMDRVADDDYRPEAAGMAGASPVWAPVGPQRHPLRRPLRWRR</sequence>
<dbReference type="OrthoDB" id="9085252at2"/>
<dbReference type="Proteomes" id="UP000254573">
    <property type="component" value="Unassembled WGS sequence"/>
</dbReference>
<feature type="transmembrane region" description="Helical" evidence="7">
    <location>
        <begin position="12"/>
        <end position="32"/>
    </location>
</feature>
<dbReference type="PIRSF" id="PIRSF002808">
    <property type="entry name" value="Hexose_phosphate_transp"/>
    <property type="match status" value="1"/>
</dbReference>
<dbReference type="AlphaFoldDB" id="A0A378YVP3"/>
<dbReference type="Gene3D" id="1.20.1250.20">
    <property type="entry name" value="MFS general substrate transporter like domains"/>
    <property type="match status" value="2"/>
</dbReference>
<keyword evidence="12" id="KW-1185">Reference proteome</keyword>
<protein>
    <submittedName>
        <fullName evidence="9">D-galactonate transporter</fullName>
    </submittedName>
    <submittedName>
        <fullName evidence="10">MFS transporter</fullName>
    </submittedName>
</protein>
<evidence type="ECO:0000259" key="8">
    <source>
        <dbReference type="PROSITE" id="PS50850"/>
    </source>
</evidence>
<reference evidence="10 12" key="2">
    <citation type="submission" date="2019-08" db="EMBL/GenBank/DDBJ databases">
        <authorList>
            <person name="Peeters C."/>
        </authorList>
    </citation>
    <scope>NUCLEOTIDE SEQUENCE [LARGE SCALE GENOMIC DNA]</scope>
    <source>
        <strain evidence="10 12">LMG 31119</strain>
    </source>
</reference>
<dbReference type="Proteomes" id="UP000361468">
    <property type="component" value="Unassembled WGS sequence"/>
</dbReference>
<dbReference type="GeneID" id="57197540"/>
<dbReference type="SUPFAM" id="SSF103473">
    <property type="entry name" value="MFS general substrate transporter"/>
    <property type="match status" value="1"/>
</dbReference>
<evidence type="ECO:0000313" key="12">
    <source>
        <dbReference type="Proteomes" id="UP000361468"/>
    </source>
</evidence>
<dbReference type="RefSeq" id="WP_023597286.1">
    <property type="nucleotide sequence ID" value="NC_023018.2"/>
</dbReference>
<dbReference type="PANTHER" id="PTHR11662">
    <property type="entry name" value="SOLUTE CARRIER FAMILY 17"/>
    <property type="match status" value="1"/>
</dbReference>
<feature type="region of interest" description="Disordered" evidence="6">
    <location>
        <begin position="446"/>
        <end position="467"/>
    </location>
</feature>
<feature type="transmembrane region" description="Helical" evidence="7">
    <location>
        <begin position="144"/>
        <end position="164"/>
    </location>
</feature>
<dbReference type="Pfam" id="PF07690">
    <property type="entry name" value="MFS_1"/>
    <property type="match status" value="1"/>
</dbReference>
<feature type="transmembrane region" description="Helical" evidence="7">
    <location>
        <begin position="391"/>
        <end position="412"/>
    </location>
</feature>
<dbReference type="InterPro" id="IPR050382">
    <property type="entry name" value="MFS_Na/Anion_cotransporter"/>
</dbReference>
<dbReference type="EMBL" id="UGSG01000001">
    <property type="protein sequence ID" value="SUA80853.1"/>
    <property type="molecule type" value="Genomic_DNA"/>
</dbReference>
<dbReference type="EMBL" id="CABPSO010000006">
    <property type="protein sequence ID" value="VVE66723.1"/>
    <property type="molecule type" value="Genomic_DNA"/>
</dbReference>